<dbReference type="PANTHER" id="PTHR36433:SF2">
    <property type="entry name" value="YXEA FAMILY PROTEIN"/>
    <property type="match status" value="1"/>
</dbReference>
<name>A0A1S6QGD8_9LACO</name>
<evidence type="ECO:0000313" key="2">
    <source>
        <dbReference type="Proteomes" id="UP000030361"/>
    </source>
</evidence>
<sequence length="119" mass="13710">MKKRNLIISTIVAVIAFVAVFATGYGWYLRNYGGQDYYTQITTKGQRMGKNDNRYKYHQAAYNQDGKKKIVEFNSGVVKRPLKMNAYLKLSYNESRGQVITWNQVSKTDIPAKAMDKLK</sequence>
<organism evidence="1 2">
    <name type="scientific">Lentilactobacillus curieae</name>
    <dbReference type="NCBI Taxonomy" id="1138822"/>
    <lineage>
        <taxon>Bacteria</taxon>
        <taxon>Bacillati</taxon>
        <taxon>Bacillota</taxon>
        <taxon>Bacilli</taxon>
        <taxon>Lactobacillales</taxon>
        <taxon>Lactobacillaceae</taxon>
        <taxon>Lentilactobacillus</taxon>
    </lineage>
</organism>
<dbReference type="Proteomes" id="UP000030361">
    <property type="component" value="Chromosome"/>
</dbReference>
<dbReference type="eggNOG" id="COG5294">
    <property type="taxonomic scope" value="Bacteria"/>
</dbReference>
<dbReference type="KEGG" id="lcu:PL11_001480"/>
<evidence type="ECO:0008006" key="3">
    <source>
        <dbReference type="Google" id="ProtNLM"/>
    </source>
</evidence>
<dbReference type="EMBL" id="CP018906">
    <property type="protein sequence ID" value="AQW20677.1"/>
    <property type="molecule type" value="Genomic_DNA"/>
</dbReference>
<proteinExistence type="predicted"/>
<dbReference type="Pfam" id="PF06486">
    <property type="entry name" value="DUF1093"/>
    <property type="match status" value="1"/>
</dbReference>
<dbReference type="PANTHER" id="PTHR36433">
    <property type="entry name" value="HYPOTHETICAL CYTOSOLIC PROTEIN"/>
    <property type="match status" value="1"/>
</dbReference>
<accession>A0A1S6QGD8</accession>
<dbReference type="NCBIfam" id="TIGR01655">
    <property type="entry name" value="yxeA_fam"/>
    <property type="match status" value="1"/>
</dbReference>
<evidence type="ECO:0000313" key="1">
    <source>
        <dbReference type="EMBL" id="AQW20677.1"/>
    </source>
</evidence>
<dbReference type="AlphaFoldDB" id="A0A1S6QGD8"/>
<dbReference type="InterPro" id="IPR036166">
    <property type="entry name" value="YxeA-like_sf"/>
</dbReference>
<dbReference type="SUPFAM" id="SSF159121">
    <property type="entry name" value="BC4932-like"/>
    <property type="match status" value="1"/>
</dbReference>
<reference evidence="1 2" key="1">
    <citation type="journal article" date="2015" name="Genome Announc.">
        <title>Genome Sequence of Lactobacillus curieae CCTCC M 2011381T, a Novel Producer of Gamma-aminobutyric Acid.</title>
        <authorList>
            <person name="Wang Y."/>
            <person name="Wang Y."/>
            <person name="Lang C."/>
            <person name="Wei D."/>
            <person name="Xu P."/>
            <person name="Xie J."/>
        </authorList>
    </citation>
    <scope>NUCLEOTIDE SEQUENCE [LARGE SCALE GENOMIC DNA]</scope>
    <source>
        <strain evidence="1 2">CCTCC M 2011381</strain>
    </source>
</reference>
<dbReference type="RefSeq" id="WP_035165834.1">
    <property type="nucleotide sequence ID" value="NZ_CP018906.1"/>
</dbReference>
<keyword evidence="2" id="KW-1185">Reference proteome</keyword>
<dbReference type="InterPro" id="IPR006542">
    <property type="entry name" value="DUF1093"/>
</dbReference>
<protein>
    <recommendedName>
        <fullName evidence="3">YxeA family protein</fullName>
    </recommendedName>
</protein>
<gene>
    <name evidence="1" type="ORF">PL11_001480</name>
</gene>
<dbReference type="Gene3D" id="2.40.50.480">
    <property type="match status" value="1"/>
</dbReference>